<dbReference type="InterPro" id="IPR050053">
    <property type="entry name" value="ATPase_alpha/beta_chains"/>
</dbReference>
<keyword evidence="6" id="KW-1278">Translocase</keyword>
<dbReference type="EMBL" id="PEVD01000031">
    <property type="protein sequence ID" value="PIV01184.1"/>
    <property type="molecule type" value="Genomic_DNA"/>
</dbReference>
<dbReference type="GO" id="GO:0045259">
    <property type="term" value="C:proton-transporting ATP synthase complex"/>
    <property type="evidence" value="ECO:0007669"/>
    <property type="project" value="UniProtKB-KW"/>
</dbReference>
<keyword evidence="3" id="KW-0813">Transport</keyword>
<evidence type="ECO:0000256" key="7">
    <source>
        <dbReference type="ARBA" id="ARBA00023065"/>
    </source>
</evidence>
<evidence type="ECO:0000256" key="6">
    <source>
        <dbReference type="ARBA" id="ARBA00022967"/>
    </source>
</evidence>
<evidence type="ECO:0000256" key="10">
    <source>
        <dbReference type="ARBA" id="ARBA00023310"/>
    </source>
</evidence>
<dbReference type="InterPro" id="IPR024034">
    <property type="entry name" value="ATPase_F1/V1_b/a_C"/>
</dbReference>
<sequence length="385" mass="42032">KNLEIPVGREVLGRIINVLGEPDDAKGPIKTKTSRNVFSPAPDIGKIETKKEILELGIKAIDFFSPMVKGGRIGIFGGAGVGKTILLTEIMHNVVILGKTSNVSVFAGVGERAREGQELYEVLSSNKVLPRTCLVFGEMGRNPAIRFLTGFGAASIAEHFRDELKSDVLFFIDNVFRFAQAGNELSMLMNTIPSEGGYQATLEREVASFHGRLVSTKSASLSAVEAIYVPNDDFLDAGVQSIFPYLDSTIILSRKVYQQGILPAIDILSSGFSNTLTKTIVGDLHYETALSAQSLLKKASELDRIVSLVGISELSLDDQAIYKRARKLQNFMTQNFFVTEAQSGKKGNFVPRLTTVKDVKDIIEGVYDEVGPEKFLFVGSAKEIK</sequence>
<name>A0A2M7BDJ9_9BACT</name>
<dbReference type="GO" id="GO:0005524">
    <property type="term" value="F:ATP binding"/>
    <property type="evidence" value="ECO:0007669"/>
    <property type="project" value="UniProtKB-KW"/>
</dbReference>
<dbReference type="AlphaFoldDB" id="A0A2M7BDJ9"/>
<evidence type="ECO:0000256" key="2">
    <source>
        <dbReference type="ARBA" id="ARBA00008936"/>
    </source>
</evidence>
<feature type="domain" description="ATP synthase A/B type C-terminal" evidence="12">
    <location>
        <begin position="278"/>
        <end position="339"/>
    </location>
</feature>
<dbReference type="InterPro" id="IPR000194">
    <property type="entry name" value="ATPase_F1/V1/A1_a/bsu_nucl-bd"/>
</dbReference>
<evidence type="ECO:0000256" key="4">
    <source>
        <dbReference type="ARBA" id="ARBA00022741"/>
    </source>
</evidence>
<comment type="caution">
    <text evidence="13">The sequence shown here is derived from an EMBL/GenBank/DDBJ whole genome shotgun (WGS) entry which is preliminary data.</text>
</comment>
<dbReference type="PANTHER" id="PTHR15184:SF71">
    <property type="entry name" value="ATP SYNTHASE SUBUNIT BETA, MITOCHONDRIAL"/>
    <property type="match status" value="1"/>
</dbReference>
<comment type="subcellular location">
    <subcellularLocation>
        <location evidence="1">Membrane</location>
    </subcellularLocation>
</comment>
<comment type="similarity">
    <text evidence="2">Belongs to the ATPase alpha/beta chains family.</text>
</comment>
<protein>
    <submittedName>
        <fullName evidence="13">F0F1 ATP synthase subunit beta</fullName>
    </submittedName>
</protein>
<evidence type="ECO:0000313" key="14">
    <source>
        <dbReference type="Proteomes" id="UP000230399"/>
    </source>
</evidence>
<dbReference type="Gene3D" id="3.40.50.300">
    <property type="entry name" value="P-loop containing nucleotide triphosphate hydrolases"/>
    <property type="match status" value="1"/>
</dbReference>
<dbReference type="Proteomes" id="UP000230399">
    <property type="component" value="Unassembled WGS sequence"/>
</dbReference>
<dbReference type="GO" id="GO:0046933">
    <property type="term" value="F:proton-transporting ATP synthase activity, rotational mechanism"/>
    <property type="evidence" value="ECO:0007669"/>
    <property type="project" value="TreeGrafter"/>
</dbReference>
<keyword evidence="8" id="KW-0472">Membrane</keyword>
<evidence type="ECO:0000259" key="11">
    <source>
        <dbReference type="Pfam" id="PF00006"/>
    </source>
</evidence>
<evidence type="ECO:0000259" key="12">
    <source>
        <dbReference type="Pfam" id="PF22919"/>
    </source>
</evidence>
<dbReference type="InterPro" id="IPR055190">
    <property type="entry name" value="ATP-synt_VA_C"/>
</dbReference>
<dbReference type="Pfam" id="PF00006">
    <property type="entry name" value="ATP-synt_ab"/>
    <property type="match status" value="1"/>
</dbReference>
<evidence type="ECO:0000256" key="3">
    <source>
        <dbReference type="ARBA" id="ARBA00022448"/>
    </source>
</evidence>
<keyword evidence="10" id="KW-0066">ATP synthesis</keyword>
<proteinExistence type="inferred from homology"/>
<accession>A0A2M7BDJ9</accession>
<evidence type="ECO:0000256" key="9">
    <source>
        <dbReference type="ARBA" id="ARBA00023196"/>
    </source>
</evidence>
<dbReference type="InterPro" id="IPR027417">
    <property type="entry name" value="P-loop_NTPase"/>
</dbReference>
<dbReference type="PANTHER" id="PTHR15184">
    <property type="entry name" value="ATP SYNTHASE"/>
    <property type="match status" value="1"/>
</dbReference>
<dbReference type="Pfam" id="PF22919">
    <property type="entry name" value="ATP-synt_VA_C"/>
    <property type="match status" value="1"/>
</dbReference>
<evidence type="ECO:0000256" key="5">
    <source>
        <dbReference type="ARBA" id="ARBA00022840"/>
    </source>
</evidence>
<gene>
    <name evidence="13" type="ORF">COS55_02360</name>
</gene>
<dbReference type="SUPFAM" id="SSF47917">
    <property type="entry name" value="C-terminal domain of alpha and beta subunits of F1 ATP synthase"/>
    <property type="match status" value="1"/>
</dbReference>
<evidence type="ECO:0000256" key="1">
    <source>
        <dbReference type="ARBA" id="ARBA00004370"/>
    </source>
</evidence>
<feature type="non-terminal residue" evidence="13">
    <location>
        <position position="1"/>
    </location>
</feature>
<dbReference type="Gene3D" id="1.10.1140.10">
    <property type="entry name" value="Bovine Mitochondrial F1-atpase, Atp Synthase Beta Chain, Chain D, domain 3"/>
    <property type="match status" value="1"/>
</dbReference>
<reference evidence="14" key="1">
    <citation type="submission" date="2017-09" db="EMBL/GenBank/DDBJ databases">
        <title>Depth-based differentiation of microbial function through sediment-hosted aquifers and enrichment of novel symbionts in the deep terrestrial subsurface.</title>
        <authorList>
            <person name="Probst A.J."/>
            <person name="Ladd B."/>
            <person name="Jarett J.K."/>
            <person name="Geller-Mcgrath D.E."/>
            <person name="Sieber C.M.K."/>
            <person name="Emerson J.B."/>
            <person name="Anantharaman K."/>
            <person name="Thomas B.C."/>
            <person name="Malmstrom R."/>
            <person name="Stieglmeier M."/>
            <person name="Klingl A."/>
            <person name="Woyke T."/>
            <person name="Ryan C.M."/>
            <person name="Banfield J.F."/>
        </authorList>
    </citation>
    <scope>NUCLEOTIDE SEQUENCE [LARGE SCALE GENOMIC DNA]</scope>
</reference>
<dbReference type="SUPFAM" id="SSF52540">
    <property type="entry name" value="P-loop containing nucleoside triphosphate hydrolases"/>
    <property type="match status" value="1"/>
</dbReference>
<organism evidence="13 14">
    <name type="scientific">Candidatus Shapirobacteria bacterium CG03_land_8_20_14_0_80_40_19</name>
    <dbReference type="NCBI Taxonomy" id="1974880"/>
    <lineage>
        <taxon>Bacteria</taxon>
        <taxon>Candidatus Shapironibacteriota</taxon>
    </lineage>
</organism>
<keyword evidence="4" id="KW-0547">Nucleotide-binding</keyword>
<feature type="domain" description="ATPase F1/V1/A1 complex alpha/beta subunit nucleotide-binding" evidence="11">
    <location>
        <begin position="57"/>
        <end position="270"/>
    </location>
</feature>
<evidence type="ECO:0000256" key="8">
    <source>
        <dbReference type="ARBA" id="ARBA00023136"/>
    </source>
</evidence>
<keyword evidence="5" id="KW-0067">ATP-binding</keyword>
<evidence type="ECO:0000313" key="13">
    <source>
        <dbReference type="EMBL" id="PIV01184.1"/>
    </source>
</evidence>
<keyword evidence="9" id="KW-0139">CF(1)</keyword>
<keyword evidence="7" id="KW-0406">Ion transport</keyword>